<dbReference type="AlphaFoldDB" id="A0A1I7NVK4"/>
<dbReference type="PANTHER" id="PTHR39673:SF5">
    <property type="entry name" value="TUNGSTEN-CONTAINING FORMYLMETHANOFURAN DEHYDROGENASE 2 SUBUNIT C"/>
    <property type="match status" value="1"/>
</dbReference>
<protein>
    <submittedName>
        <fullName evidence="1">Formylmethanofuran dehydrogenase, subunit C</fullName>
    </submittedName>
</protein>
<dbReference type="STRING" id="51670.SAMN04488557_3756"/>
<dbReference type="GO" id="GO:0046914">
    <property type="term" value="F:transition metal ion binding"/>
    <property type="evidence" value="ECO:0007669"/>
    <property type="project" value="InterPro"/>
</dbReference>
<dbReference type="SUPFAM" id="SSF69336">
    <property type="entry name" value="Alpha subunit of glutamate synthase, C-terminal domain"/>
    <property type="match status" value="1"/>
</dbReference>
<name>A0A1I7NVK4_9HYPH</name>
<reference evidence="2" key="1">
    <citation type="submission" date="2016-10" db="EMBL/GenBank/DDBJ databases">
        <authorList>
            <person name="Varghese N."/>
            <person name="Submissions S."/>
        </authorList>
    </citation>
    <scope>NUCLEOTIDE SEQUENCE [LARGE SCALE GENOMIC DNA]</scope>
    <source>
        <strain evidence="2">DSM 1565</strain>
    </source>
</reference>
<dbReference type="NCBIfam" id="TIGR03122">
    <property type="entry name" value="one_C_dehyd_C"/>
    <property type="match status" value="1"/>
</dbReference>
<organism evidence="1 2">
    <name type="scientific">Hyphomicrobium facile</name>
    <dbReference type="NCBI Taxonomy" id="51670"/>
    <lineage>
        <taxon>Bacteria</taxon>
        <taxon>Pseudomonadati</taxon>
        <taxon>Pseudomonadota</taxon>
        <taxon>Alphaproteobacteria</taxon>
        <taxon>Hyphomicrobiales</taxon>
        <taxon>Hyphomicrobiaceae</taxon>
        <taxon>Hyphomicrobium</taxon>
    </lineage>
</organism>
<accession>A0A1I7NVK4</accession>
<evidence type="ECO:0000313" key="1">
    <source>
        <dbReference type="EMBL" id="SFV38613.1"/>
    </source>
</evidence>
<evidence type="ECO:0000313" key="2">
    <source>
        <dbReference type="Proteomes" id="UP000199423"/>
    </source>
</evidence>
<dbReference type="Proteomes" id="UP000199423">
    <property type="component" value="Unassembled WGS sequence"/>
</dbReference>
<dbReference type="Gene3D" id="2.160.20.60">
    <property type="entry name" value="Glutamate synthase, alpha subunit, C-terminal domain"/>
    <property type="match status" value="1"/>
</dbReference>
<dbReference type="GO" id="GO:0015948">
    <property type="term" value="P:methanogenesis"/>
    <property type="evidence" value="ECO:0007669"/>
    <property type="project" value="InterPro"/>
</dbReference>
<dbReference type="InterPro" id="IPR036485">
    <property type="entry name" value="Glu_synth_asu_C_sf"/>
</dbReference>
<dbReference type="OrthoDB" id="7302713at2"/>
<dbReference type="EMBL" id="FPCH01000004">
    <property type="protein sequence ID" value="SFV38613.1"/>
    <property type="molecule type" value="Genomic_DNA"/>
</dbReference>
<dbReference type="RefSeq" id="WP_092869285.1">
    <property type="nucleotide sequence ID" value="NZ_FPCH01000004.1"/>
</dbReference>
<gene>
    <name evidence="1" type="ORF">SAMN04488557_3756</name>
</gene>
<dbReference type="InterPro" id="IPR017550">
    <property type="entry name" value="Formylmethanofuran_DH_suC"/>
</dbReference>
<keyword evidence="2" id="KW-1185">Reference proteome</keyword>
<dbReference type="GO" id="GO:0018493">
    <property type="term" value="F:formylmethanofuran dehydrogenase activity"/>
    <property type="evidence" value="ECO:0007669"/>
    <property type="project" value="InterPro"/>
</dbReference>
<sequence>MSGLTLRLKAPANERLTFKDITPAKLAALSSHEIARLNVGIEKGGVALGDAFEISGTPGDVLTVEGATPTLDFVAFGLDSGTIRVVGDVGHYAGRKMTGGKLEVQGSAGSHLASGATGGMIHVLGNAGDNLGGIVSGDRFGLMGGIIVVEGNIGARAGEKMRRGTVVVRGKTGAGTGTRMIGGTIWAEGGLGPEPGLMMRRGTLIAPTVDSLLPTFVDTGKHDLVIVRVLARYLKSALGQLAPKPMPLFVQKIGGDTATIGRGEILLPAA</sequence>
<proteinExistence type="predicted"/>
<dbReference type="PANTHER" id="PTHR39673">
    <property type="entry name" value="TUNGSTEN FORMYLMETHANOFURAN DEHYDROGENASE, SUBUNIT C (FWDC)"/>
    <property type="match status" value="1"/>
</dbReference>